<feature type="domain" description="Sulfatase N-terminal" evidence="7">
    <location>
        <begin position="34"/>
        <end position="370"/>
    </location>
</feature>
<dbReference type="PANTHER" id="PTHR45953:SF1">
    <property type="entry name" value="IDURONATE 2-SULFATASE"/>
    <property type="match status" value="1"/>
</dbReference>
<keyword evidence="5" id="KW-0378">Hydrolase</keyword>
<dbReference type="InterPro" id="IPR035874">
    <property type="entry name" value="IDS"/>
</dbReference>
<evidence type="ECO:0000256" key="1">
    <source>
        <dbReference type="ARBA" id="ARBA00001913"/>
    </source>
</evidence>
<dbReference type="KEGG" id="sfol:H3H32_17520"/>
<gene>
    <name evidence="8" type="ORF">H3H32_17520</name>
</gene>
<sequence length="476" mass="53207">MKRESLRFIAYGLVSLATLTGFKSIDPPAKKKYNVLFIAVDDLNNDLGCYGNTFVQSPNIDRLAKRGVKFDRAYTQYPLCSPSRSSLLTGYRPDKTGIYELQTHFRKNLPDVVTLPQLFKNNAYFSARIGKIFHYGVPAQIGTDGLDDPISWNQVINPKGRDKVEESKIKNLTPGRPLGSALCYYEAEGTDDEQTDGLIANEAVRLLEQKKDEPFFLAVGFFRPHTPYVAPKKYFDQYPLDKIPLPKEQANDLDDIPEAALFTKPPHWGLGEAERREAQRAYYATISFMDAQVGKLLDALDHLKLSDNTIIVLWSDHGYNVGQHGQWMKQSLFENSARVPLLISVPGGVTGKASGRTVELVDLYPTLADLCSLPAPVDLAGKSLTPLLKNPNASWAKPAYSQVLRNKIFGRSVRTERWRYTEWDEGKAGVELYDHQTDPDEFTNLSGKPEHAGTVKELAALLHKGATLATEKVKSE</sequence>
<evidence type="ECO:0000256" key="2">
    <source>
        <dbReference type="ARBA" id="ARBA00008779"/>
    </source>
</evidence>
<dbReference type="CDD" id="cd16030">
    <property type="entry name" value="iduronate-2-sulfatase"/>
    <property type="match status" value="1"/>
</dbReference>
<keyword evidence="4" id="KW-0732">Signal</keyword>
<keyword evidence="9" id="KW-1185">Reference proteome</keyword>
<comment type="similarity">
    <text evidence="2">Belongs to the sulfatase family.</text>
</comment>
<evidence type="ECO:0000259" key="7">
    <source>
        <dbReference type="Pfam" id="PF00884"/>
    </source>
</evidence>
<dbReference type="PROSITE" id="PS00523">
    <property type="entry name" value="SULFATASE_1"/>
    <property type="match status" value="1"/>
</dbReference>
<dbReference type="PANTHER" id="PTHR45953">
    <property type="entry name" value="IDURONATE 2-SULFATASE"/>
    <property type="match status" value="1"/>
</dbReference>
<dbReference type="Pfam" id="PF00884">
    <property type="entry name" value="Sulfatase"/>
    <property type="match status" value="1"/>
</dbReference>
<dbReference type="RefSeq" id="WP_182463957.1">
    <property type="nucleotide sequence ID" value="NZ_CP059732.1"/>
</dbReference>
<dbReference type="Proteomes" id="UP000515369">
    <property type="component" value="Chromosome"/>
</dbReference>
<protein>
    <submittedName>
        <fullName evidence="8">Sulfatase</fullName>
    </submittedName>
</protein>
<dbReference type="GO" id="GO:0046872">
    <property type="term" value="F:metal ion binding"/>
    <property type="evidence" value="ECO:0007669"/>
    <property type="project" value="UniProtKB-KW"/>
</dbReference>
<evidence type="ECO:0000256" key="6">
    <source>
        <dbReference type="ARBA" id="ARBA00022837"/>
    </source>
</evidence>
<keyword evidence="6" id="KW-0106">Calcium</keyword>
<evidence type="ECO:0000256" key="3">
    <source>
        <dbReference type="ARBA" id="ARBA00022723"/>
    </source>
</evidence>
<proteinExistence type="inferred from homology"/>
<comment type="cofactor">
    <cofactor evidence="1">
        <name>Ca(2+)</name>
        <dbReference type="ChEBI" id="CHEBI:29108"/>
    </cofactor>
</comment>
<evidence type="ECO:0000313" key="9">
    <source>
        <dbReference type="Proteomes" id="UP000515369"/>
    </source>
</evidence>
<dbReference type="InterPro" id="IPR017850">
    <property type="entry name" value="Alkaline_phosphatase_core_sf"/>
</dbReference>
<organism evidence="8 9">
    <name type="scientific">Spirosoma foliorum</name>
    <dbReference type="NCBI Taxonomy" id="2710596"/>
    <lineage>
        <taxon>Bacteria</taxon>
        <taxon>Pseudomonadati</taxon>
        <taxon>Bacteroidota</taxon>
        <taxon>Cytophagia</taxon>
        <taxon>Cytophagales</taxon>
        <taxon>Cytophagaceae</taxon>
        <taxon>Spirosoma</taxon>
    </lineage>
</organism>
<evidence type="ECO:0000256" key="5">
    <source>
        <dbReference type="ARBA" id="ARBA00022801"/>
    </source>
</evidence>
<dbReference type="EMBL" id="CP059732">
    <property type="protein sequence ID" value="QMW06560.1"/>
    <property type="molecule type" value="Genomic_DNA"/>
</dbReference>
<dbReference type="GO" id="GO:0004423">
    <property type="term" value="F:iduronate-2-sulfatase activity"/>
    <property type="evidence" value="ECO:0007669"/>
    <property type="project" value="InterPro"/>
</dbReference>
<name>A0A7G5H618_9BACT</name>
<dbReference type="InterPro" id="IPR000917">
    <property type="entry name" value="Sulfatase_N"/>
</dbReference>
<keyword evidence="3" id="KW-0479">Metal-binding</keyword>
<reference evidence="8 9" key="1">
    <citation type="submission" date="2020-07" db="EMBL/GenBank/DDBJ databases">
        <title>Spirosoma foliorum sp. nov., isolated from the leaves on the Nejang mountain Korea, Republic of.</title>
        <authorList>
            <person name="Ho H."/>
            <person name="Lee Y.-J."/>
            <person name="Nurcahyanto D.-A."/>
            <person name="Kim S.-G."/>
        </authorList>
    </citation>
    <scope>NUCLEOTIDE SEQUENCE [LARGE SCALE GENOMIC DNA]</scope>
    <source>
        <strain evidence="8 9">PL0136</strain>
    </source>
</reference>
<accession>A0A7G5H618</accession>
<dbReference type="InterPro" id="IPR024607">
    <property type="entry name" value="Sulfatase_CS"/>
</dbReference>
<evidence type="ECO:0000256" key="4">
    <source>
        <dbReference type="ARBA" id="ARBA00022729"/>
    </source>
</evidence>
<dbReference type="GO" id="GO:0005737">
    <property type="term" value="C:cytoplasm"/>
    <property type="evidence" value="ECO:0007669"/>
    <property type="project" value="TreeGrafter"/>
</dbReference>
<dbReference type="AlphaFoldDB" id="A0A7G5H618"/>
<dbReference type="Gene3D" id="3.40.720.10">
    <property type="entry name" value="Alkaline Phosphatase, subunit A"/>
    <property type="match status" value="1"/>
</dbReference>
<dbReference type="SUPFAM" id="SSF53649">
    <property type="entry name" value="Alkaline phosphatase-like"/>
    <property type="match status" value="1"/>
</dbReference>
<evidence type="ECO:0000313" key="8">
    <source>
        <dbReference type="EMBL" id="QMW06560.1"/>
    </source>
</evidence>